<sequence length="154" mass="17367">MEWSEEVGGPNLVGELMGVGFGKASLWVGMFLWRGSDLDASCSWNISFVRDFNDWELPEVLSFFKFIHPFLPSREIEDKLVWPYRKSGQFDVRSFYGAFQASNRGGTCGCVVLYVQEGLGSALFHCEVAAALWGFPNGLGFSGFFRPREELSHF</sequence>
<name>A0A2N9FWN3_FAGSY</name>
<organism evidence="1">
    <name type="scientific">Fagus sylvatica</name>
    <name type="common">Beechnut</name>
    <dbReference type="NCBI Taxonomy" id="28930"/>
    <lineage>
        <taxon>Eukaryota</taxon>
        <taxon>Viridiplantae</taxon>
        <taxon>Streptophyta</taxon>
        <taxon>Embryophyta</taxon>
        <taxon>Tracheophyta</taxon>
        <taxon>Spermatophyta</taxon>
        <taxon>Magnoliopsida</taxon>
        <taxon>eudicotyledons</taxon>
        <taxon>Gunneridae</taxon>
        <taxon>Pentapetalae</taxon>
        <taxon>rosids</taxon>
        <taxon>fabids</taxon>
        <taxon>Fagales</taxon>
        <taxon>Fagaceae</taxon>
        <taxon>Fagus</taxon>
    </lineage>
</organism>
<reference evidence="1" key="1">
    <citation type="submission" date="2018-02" db="EMBL/GenBank/DDBJ databases">
        <authorList>
            <person name="Cohen D.B."/>
            <person name="Kent A.D."/>
        </authorList>
    </citation>
    <scope>NUCLEOTIDE SEQUENCE</scope>
</reference>
<proteinExistence type="predicted"/>
<dbReference type="AlphaFoldDB" id="A0A2N9FWN3"/>
<gene>
    <name evidence="1" type="ORF">FSB_LOCUS19427</name>
</gene>
<protein>
    <submittedName>
        <fullName evidence="1">Uncharacterized protein</fullName>
    </submittedName>
</protein>
<dbReference type="EMBL" id="OIVN01001232">
    <property type="protein sequence ID" value="SPC91545.1"/>
    <property type="molecule type" value="Genomic_DNA"/>
</dbReference>
<evidence type="ECO:0000313" key="1">
    <source>
        <dbReference type="EMBL" id="SPC91545.1"/>
    </source>
</evidence>
<accession>A0A2N9FWN3</accession>